<dbReference type="RefSeq" id="WP_119115424.1">
    <property type="nucleotide sequence ID" value="NZ_QWVS01000002.1"/>
</dbReference>
<accession>A0A398BG77</accession>
<comment type="caution">
    <text evidence="2">The sequence shown here is derived from an EMBL/GenBank/DDBJ whole genome shotgun (WGS) entry which is preliminary data.</text>
</comment>
<reference evidence="2 3" key="1">
    <citation type="submission" date="2018-08" db="EMBL/GenBank/DDBJ databases">
        <title>Bacillus jemisoniae sp. nov., Bacillus chryseoplanitiae sp. nov., Bacillus resnikiae sp. nov., and Bacillus frankliniae sp. nov., isolated from Viking spacecraft and associated surfaces.</title>
        <authorList>
            <person name="Seuylemezian A."/>
            <person name="Vaishampayan P."/>
        </authorList>
    </citation>
    <scope>NUCLEOTIDE SEQUENCE [LARGE SCALE GENOMIC DNA]</scope>
    <source>
        <strain evidence="2 3">MA001</strain>
    </source>
</reference>
<feature type="signal peptide" evidence="1">
    <location>
        <begin position="1"/>
        <end position="22"/>
    </location>
</feature>
<protein>
    <submittedName>
        <fullName evidence="2">DUF3221 domain-containing protein</fullName>
    </submittedName>
</protein>
<evidence type="ECO:0000313" key="3">
    <source>
        <dbReference type="Proteomes" id="UP000266016"/>
    </source>
</evidence>
<keyword evidence="1" id="KW-0732">Signal</keyword>
<dbReference type="Proteomes" id="UP000266016">
    <property type="component" value="Unassembled WGS sequence"/>
</dbReference>
<dbReference type="AlphaFoldDB" id="A0A398BG77"/>
<proteinExistence type="predicted"/>
<sequence>MKRKLINLLCLFVMIVLVGCHPSDTQKERIEKGDTGFITDLDDKRLLIKSTYYKMTKETLIQDLKGRELSYGDLEIGMKVKPWYIGEIKESFPAKTKAKFLLVLTDAQSIAEQEAVKKAINHVTEAASQRFMVLYVLYEAKEKVYNIEMMNRSNTDTSFTVMVDERKNEVLY</sequence>
<feature type="chain" id="PRO_5038510888" evidence="1">
    <location>
        <begin position="23"/>
        <end position="172"/>
    </location>
</feature>
<evidence type="ECO:0000313" key="2">
    <source>
        <dbReference type="EMBL" id="RID89315.1"/>
    </source>
</evidence>
<keyword evidence="3" id="KW-1185">Reference proteome</keyword>
<dbReference type="EMBL" id="QWVS01000002">
    <property type="protein sequence ID" value="RID89315.1"/>
    <property type="molecule type" value="Genomic_DNA"/>
</dbReference>
<name>A0A398BG77_9BACI</name>
<dbReference type="PROSITE" id="PS51257">
    <property type="entry name" value="PROKAR_LIPOPROTEIN"/>
    <property type="match status" value="1"/>
</dbReference>
<organism evidence="2 3">
    <name type="scientific">Peribacillus asahii</name>
    <dbReference type="NCBI Taxonomy" id="228899"/>
    <lineage>
        <taxon>Bacteria</taxon>
        <taxon>Bacillati</taxon>
        <taxon>Bacillota</taxon>
        <taxon>Bacilli</taxon>
        <taxon>Bacillales</taxon>
        <taxon>Bacillaceae</taxon>
        <taxon>Peribacillus</taxon>
    </lineage>
</organism>
<evidence type="ECO:0000256" key="1">
    <source>
        <dbReference type="SAM" id="SignalP"/>
    </source>
</evidence>
<gene>
    <name evidence="2" type="ORF">D1953_01760</name>
</gene>